<dbReference type="CDD" id="cd04765">
    <property type="entry name" value="HTH_MlrA-like_sg2"/>
    <property type="match status" value="1"/>
</dbReference>
<organism evidence="3 4">
    <name type="scientific">Candidatus Kutchimonas denitrificans</name>
    <dbReference type="NCBI Taxonomy" id="3056748"/>
    <lineage>
        <taxon>Bacteria</taxon>
        <taxon>Pseudomonadati</taxon>
        <taxon>Gemmatimonadota</taxon>
        <taxon>Gemmatimonadia</taxon>
        <taxon>Candidatus Palauibacterales</taxon>
        <taxon>Candidatus Palauibacteraceae</taxon>
        <taxon>Candidatus Kutchimonas</taxon>
    </lineage>
</organism>
<dbReference type="PANTHER" id="PTHR30204:SF15">
    <property type="entry name" value="BLL5018 PROTEIN"/>
    <property type="match status" value="1"/>
</dbReference>
<dbReference type="InterPro" id="IPR047057">
    <property type="entry name" value="MerR_fam"/>
</dbReference>
<dbReference type="SMART" id="SM00422">
    <property type="entry name" value="HTH_MERR"/>
    <property type="match status" value="1"/>
</dbReference>
<gene>
    <name evidence="3" type="ORF">GWO12_09130</name>
</gene>
<dbReference type="Gene3D" id="1.10.1660.10">
    <property type="match status" value="1"/>
</dbReference>
<comment type="caution">
    <text evidence="3">The sequence shown here is derived from an EMBL/GenBank/DDBJ whole genome shotgun (WGS) entry which is preliminary data.</text>
</comment>
<evidence type="ECO:0000313" key="3">
    <source>
        <dbReference type="EMBL" id="NIR75261.1"/>
    </source>
</evidence>
<dbReference type="Pfam" id="PF13411">
    <property type="entry name" value="MerR_1"/>
    <property type="match status" value="1"/>
</dbReference>
<dbReference type="AlphaFoldDB" id="A0AAE4ZAM8"/>
<dbReference type="PROSITE" id="PS50937">
    <property type="entry name" value="HTH_MERR_2"/>
    <property type="match status" value="1"/>
</dbReference>
<dbReference type="InterPro" id="IPR009061">
    <property type="entry name" value="DNA-bd_dom_put_sf"/>
</dbReference>
<keyword evidence="1" id="KW-0238">DNA-binding</keyword>
<dbReference type="PANTHER" id="PTHR30204">
    <property type="entry name" value="REDOX-CYCLING DRUG-SENSING TRANSCRIPTIONAL ACTIVATOR SOXR"/>
    <property type="match status" value="1"/>
</dbReference>
<protein>
    <submittedName>
        <fullName evidence="3">MerR family transcriptional regulator</fullName>
    </submittedName>
</protein>
<evidence type="ECO:0000313" key="4">
    <source>
        <dbReference type="Proteomes" id="UP000702544"/>
    </source>
</evidence>
<sequence length="122" mass="14344">MRHDRIARREYFSIGEVCEMAGLKPHVLRYWETQFKELSPSKNRAGNRVYRAREIKIIELVKHLLYDEKYTIDGARQRLEKLREGGELDKVASAALDRQALARLREGVHQLLDTLEEPRAKE</sequence>
<evidence type="ECO:0000259" key="2">
    <source>
        <dbReference type="PROSITE" id="PS50937"/>
    </source>
</evidence>
<reference evidence="3 4" key="1">
    <citation type="submission" date="2020-01" db="EMBL/GenBank/DDBJ databases">
        <title>Genomes assembled from Gulf of Kutch pelagic sediment metagenomes.</title>
        <authorList>
            <person name="Chandrashekar M."/>
            <person name="Mahajan M.S."/>
            <person name="Dave K.J."/>
            <person name="Vatsa P."/>
            <person name="Nathani N.M."/>
        </authorList>
    </citation>
    <scope>NUCLEOTIDE SEQUENCE [LARGE SCALE GENOMIC DNA]</scope>
    <source>
        <strain evidence="3">KS3-K002</strain>
    </source>
</reference>
<dbReference type="EMBL" id="JAACAK010000067">
    <property type="protein sequence ID" value="NIR75261.1"/>
    <property type="molecule type" value="Genomic_DNA"/>
</dbReference>
<dbReference type="Proteomes" id="UP000702544">
    <property type="component" value="Unassembled WGS sequence"/>
</dbReference>
<dbReference type="GO" id="GO:0003677">
    <property type="term" value="F:DNA binding"/>
    <property type="evidence" value="ECO:0007669"/>
    <property type="project" value="UniProtKB-KW"/>
</dbReference>
<name>A0AAE4ZAM8_9BACT</name>
<accession>A0AAE4ZAM8</accession>
<proteinExistence type="predicted"/>
<dbReference type="InterPro" id="IPR000551">
    <property type="entry name" value="MerR-type_HTH_dom"/>
</dbReference>
<feature type="domain" description="HTH merR-type" evidence="2">
    <location>
        <begin position="11"/>
        <end position="81"/>
    </location>
</feature>
<dbReference type="SUPFAM" id="SSF46955">
    <property type="entry name" value="Putative DNA-binding domain"/>
    <property type="match status" value="1"/>
</dbReference>
<evidence type="ECO:0000256" key="1">
    <source>
        <dbReference type="ARBA" id="ARBA00023125"/>
    </source>
</evidence>
<dbReference type="GO" id="GO:0003700">
    <property type="term" value="F:DNA-binding transcription factor activity"/>
    <property type="evidence" value="ECO:0007669"/>
    <property type="project" value="InterPro"/>
</dbReference>